<organism evidence="2 3">
    <name type="scientific">Araneus ventricosus</name>
    <name type="common">Orbweaver spider</name>
    <name type="synonym">Epeira ventricosa</name>
    <dbReference type="NCBI Taxonomy" id="182803"/>
    <lineage>
        <taxon>Eukaryota</taxon>
        <taxon>Metazoa</taxon>
        <taxon>Ecdysozoa</taxon>
        <taxon>Arthropoda</taxon>
        <taxon>Chelicerata</taxon>
        <taxon>Arachnida</taxon>
        <taxon>Araneae</taxon>
        <taxon>Araneomorphae</taxon>
        <taxon>Entelegynae</taxon>
        <taxon>Araneoidea</taxon>
        <taxon>Araneidae</taxon>
        <taxon>Araneus</taxon>
    </lineage>
</organism>
<feature type="compositionally biased region" description="Basic and acidic residues" evidence="1">
    <location>
        <begin position="53"/>
        <end position="68"/>
    </location>
</feature>
<dbReference type="InterPro" id="IPR036875">
    <property type="entry name" value="Znf_CCHC_sf"/>
</dbReference>
<keyword evidence="3" id="KW-1185">Reference proteome</keyword>
<dbReference type="Proteomes" id="UP000499080">
    <property type="component" value="Unassembled WGS sequence"/>
</dbReference>
<accession>A0A4Y2J176</accession>
<sequence>MSGNSQTPLDSSTPLEMIQLLQLIRLGVEVRFSNSVANQNVNSTQMKPNSKQPRKEGHYDKQNSFRDDSAITINEKRKLYGITHNERGEPKCFNCSNFGHTSRIYSLPKSVLTCRECNETGHKAIHCVANESNDSSNGNLYVRQVGENSEESNSYLKKAKLNNFDNVQALIDTVSSCCLLKISVAQKFKLKPQPAVNKLYSFANQWMPALTSIGRIKDDIEVDNVKDESISIYVVTDGAQSVHHQNLIFGRAWLDLPHIGYTKIGKKISYWIPGR</sequence>
<comment type="caution">
    <text evidence="2">The sequence shown here is derived from an EMBL/GenBank/DDBJ whole genome shotgun (WGS) entry which is preliminary data.</text>
</comment>
<dbReference type="InterPro" id="IPR021109">
    <property type="entry name" value="Peptidase_aspartic_dom_sf"/>
</dbReference>
<dbReference type="CDD" id="cd00303">
    <property type="entry name" value="retropepsin_like"/>
    <property type="match status" value="1"/>
</dbReference>
<dbReference type="Gene3D" id="4.10.60.10">
    <property type="entry name" value="Zinc finger, CCHC-type"/>
    <property type="match status" value="1"/>
</dbReference>
<dbReference type="GO" id="GO:0008270">
    <property type="term" value="F:zinc ion binding"/>
    <property type="evidence" value="ECO:0007669"/>
    <property type="project" value="InterPro"/>
</dbReference>
<dbReference type="GO" id="GO:0003676">
    <property type="term" value="F:nucleic acid binding"/>
    <property type="evidence" value="ECO:0007669"/>
    <property type="project" value="InterPro"/>
</dbReference>
<name>A0A4Y2J176_ARAVE</name>
<reference evidence="2 3" key="1">
    <citation type="journal article" date="2019" name="Sci. Rep.">
        <title>Orb-weaving spider Araneus ventricosus genome elucidates the spidroin gene catalogue.</title>
        <authorList>
            <person name="Kono N."/>
            <person name="Nakamura H."/>
            <person name="Ohtoshi R."/>
            <person name="Moran D.A.P."/>
            <person name="Shinohara A."/>
            <person name="Yoshida Y."/>
            <person name="Fujiwara M."/>
            <person name="Mori M."/>
            <person name="Tomita M."/>
            <person name="Arakawa K."/>
        </authorList>
    </citation>
    <scope>NUCLEOTIDE SEQUENCE [LARGE SCALE GENOMIC DNA]</scope>
</reference>
<dbReference type="AlphaFoldDB" id="A0A4Y2J176"/>
<evidence type="ECO:0000256" key="1">
    <source>
        <dbReference type="SAM" id="MobiDB-lite"/>
    </source>
</evidence>
<evidence type="ECO:0008006" key="4">
    <source>
        <dbReference type="Google" id="ProtNLM"/>
    </source>
</evidence>
<dbReference type="OrthoDB" id="6538027at2759"/>
<gene>
    <name evidence="2" type="ORF">AVEN_230469_1</name>
</gene>
<proteinExistence type="predicted"/>
<evidence type="ECO:0000313" key="3">
    <source>
        <dbReference type="Proteomes" id="UP000499080"/>
    </source>
</evidence>
<evidence type="ECO:0000313" key="2">
    <source>
        <dbReference type="EMBL" id="GBM82902.1"/>
    </source>
</evidence>
<feature type="region of interest" description="Disordered" evidence="1">
    <location>
        <begin position="39"/>
        <end position="68"/>
    </location>
</feature>
<dbReference type="Gene3D" id="2.40.70.10">
    <property type="entry name" value="Acid Proteases"/>
    <property type="match status" value="1"/>
</dbReference>
<dbReference type="EMBL" id="BGPR01003042">
    <property type="protein sequence ID" value="GBM82902.1"/>
    <property type="molecule type" value="Genomic_DNA"/>
</dbReference>
<feature type="compositionally biased region" description="Polar residues" evidence="1">
    <location>
        <begin position="39"/>
        <end position="51"/>
    </location>
</feature>
<protein>
    <recommendedName>
        <fullName evidence="4">CCHC-type domain-containing protein</fullName>
    </recommendedName>
</protein>
<dbReference type="SUPFAM" id="SSF57756">
    <property type="entry name" value="Retrovirus zinc finger-like domains"/>
    <property type="match status" value="1"/>
</dbReference>